<feature type="transmembrane region" description="Helical" evidence="5">
    <location>
        <begin position="334"/>
        <end position="352"/>
    </location>
</feature>
<evidence type="ECO:0000256" key="3">
    <source>
        <dbReference type="ARBA" id="ARBA00022989"/>
    </source>
</evidence>
<evidence type="ECO:0000256" key="2">
    <source>
        <dbReference type="ARBA" id="ARBA00022692"/>
    </source>
</evidence>
<evidence type="ECO:0000313" key="8">
    <source>
        <dbReference type="Proteomes" id="UP000490980"/>
    </source>
</evidence>
<protein>
    <submittedName>
        <fullName evidence="7">O-antigen ligase family protein</fullName>
    </submittedName>
</protein>
<evidence type="ECO:0000256" key="1">
    <source>
        <dbReference type="ARBA" id="ARBA00004141"/>
    </source>
</evidence>
<comment type="subcellular location">
    <subcellularLocation>
        <location evidence="1">Membrane</location>
        <topology evidence="1">Multi-pass membrane protein</topology>
    </subcellularLocation>
</comment>
<feature type="transmembrane region" description="Helical" evidence="5">
    <location>
        <begin position="104"/>
        <end position="122"/>
    </location>
</feature>
<dbReference type="GO" id="GO:0016020">
    <property type="term" value="C:membrane"/>
    <property type="evidence" value="ECO:0007669"/>
    <property type="project" value="UniProtKB-SubCell"/>
</dbReference>
<feature type="domain" description="O-antigen ligase-related" evidence="6">
    <location>
        <begin position="184"/>
        <end position="303"/>
    </location>
</feature>
<keyword evidence="7" id="KW-0436">Ligase</keyword>
<keyword evidence="3 5" id="KW-1133">Transmembrane helix</keyword>
<accession>A0A7X5UAJ6</accession>
<dbReference type="InterPro" id="IPR007016">
    <property type="entry name" value="O-antigen_ligase-rel_domated"/>
</dbReference>
<dbReference type="GO" id="GO:0016874">
    <property type="term" value="F:ligase activity"/>
    <property type="evidence" value="ECO:0007669"/>
    <property type="project" value="UniProtKB-KW"/>
</dbReference>
<dbReference type="Proteomes" id="UP000490980">
    <property type="component" value="Unassembled WGS sequence"/>
</dbReference>
<organism evidence="7 8">
    <name type="scientific">Luteibacter anthropi</name>
    <dbReference type="NCBI Taxonomy" id="564369"/>
    <lineage>
        <taxon>Bacteria</taxon>
        <taxon>Pseudomonadati</taxon>
        <taxon>Pseudomonadota</taxon>
        <taxon>Gammaproteobacteria</taxon>
        <taxon>Lysobacterales</taxon>
        <taxon>Rhodanobacteraceae</taxon>
        <taxon>Luteibacter</taxon>
    </lineage>
</organism>
<feature type="transmembrane region" description="Helical" evidence="5">
    <location>
        <begin position="26"/>
        <end position="42"/>
    </location>
</feature>
<evidence type="ECO:0000313" key="7">
    <source>
        <dbReference type="EMBL" id="NII06792.1"/>
    </source>
</evidence>
<dbReference type="Pfam" id="PF04932">
    <property type="entry name" value="Wzy_C"/>
    <property type="match status" value="1"/>
</dbReference>
<dbReference type="RefSeq" id="WP_166948099.1">
    <property type="nucleotide sequence ID" value="NZ_JAARLZ010000005.1"/>
</dbReference>
<dbReference type="InterPro" id="IPR051533">
    <property type="entry name" value="WaaL-like"/>
</dbReference>
<feature type="transmembrane region" description="Helical" evidence="5">
    <location>
        <begin position="357"/>
        <end position="373"/>
    </location>
</feature>
<evidence type="ECO:0000259" key="6">
    <source>
        <dbReference type="Pfam" id="PF04932"/>
    </source>
</evidence>
<reference evidence="7 8" key="1">
    <citation type="submission" date="2020-03" db="EMBL/GenBank/DDBJ databases">
        <authorList>
            <person name="Lai Q."/>
        </authorList>
    </citation>
    <scope>NUCLEOTIDE SEQUENCE [LARGE SCALE GENOMIC DNA]</scope>
    <source>
        <strain evidence="7 8">CCUG 25036</strain>
    </source>
</reference>
<comment type="caution">
    <text evidence="7">The sequence shown here is derived from an EMBL/GenBank/DDBJ whole genome shotgun (WGS) entry which is preliminary data.</text>
</comment>
<proteinExistence type="predicted"/>
<feature type="transmembrane region" description="Helical" evidence="5">
    <location>
        <begin position="287"/>
        <end position="314"/>
    </location>
</feature>
<feature type="transmembrane region" description="Helical" evidence="5">
    <location>
        <begin position="174"/>
        <end position="192"/>
    </location>
</feature>
<dbReference type="PANTHER" id="PTHR37422">
    <property type="entry name" value="TEICHURONIC ACID BIOSYNTHESIS PROTEIN TUAE"/>
    <property type="match status" value="1"/>
</dbReference>
<dbReference type="AlphaFoldDB" id="A0A7X5UAJ6"/>
<name>A0A7X5UAJ6_9GAMM</name>
<feature type="transmembrane region" description="Helical" evidence="5">
    <location>
        <begin position="54"/>
        <end position="74"/>
    </location>
</feature>
<evidence type="ECO:0000256" key="4">
    <source>
        <dbReference type="ARBA" id="ARBA00023136"/>
    </source>
</evidence>
<gene>
    <name evidence="7" type="ORF">HBF25_10380</name>
</gene>
<evidence type="ECO:0000256" key="5">
    <source>
        <dbReference type="SAM" id="Phobius"/>
    </source>
</evidence>
<keyword evidence="4 5" id="KW-0472">Membrane</keyword>
<keyword evidence="8" id="KW-1185">Reference proteome</keyword>
<feature type="transmembrane region" description="Helical" evidence="5">
    <location>
        <begin position="80"/>
        <end position="97"/>
    </location>
</feature>
<keyword evidence="2 5" id="KW-0812">Transmembrane</keyword>
<sequence length="415" mass="45213">MFPLILLYVVLTIIRPQDYVVGLETVPILPAVLLLAFLAWAISREKTFEAPQFVILPAFLLVLMISEVTNGWTGGALDELARFGPVVIAFFVFGAACTTQRRVAIAMAVFVLCASVLALHGVEQARTGMGWTGIPLGDGNRIQYVGIFNDPNDLGLLFAATLPMAMFLGRPGRGIMRCFWLGCAVLLLYGTYLTNSRGALLAVLVVAGCYVWYRRGVVVAGMLGVLGLAAMKLVSSRMEELDAGEESAAGRVDAWYAGLEMFRDHPAFGVGAGNFTEYNELTAHNSFVLVLAETGFIGFMVWLAFVGYGFLMMLSVIRHPPAEVGPAWVAERQMALTLLLSLCGLFAAAFFLSRSYMVVLYLIAAMVAGYHVGARRRWPHLPVYRLADHGWRWVPTAAGGVAFIFVLVAVLLRTV</sequence>
<feature type="transmembrane region" description="Helical" evidence="5">
    <location>
        <begin position="212"/>
        <end position="231"/>
    </location>
</feature>
<feature type="transmembrane region" description="Helical" evidence="5">
    <location>
        <begin position="393"/>
        <end position="412"/>
    </location>
</feature>
<dbReference type="EMBL" id="JAARLZ010000005">
    <property type="protein sequence ID" value="NII06792.1"/>
    <property type="molecule type" value="Genomic_DNA"/>
</dbReference>
<dbReference type="PANTHER" id="PTHR37422:SF13">
    <property type="entry name" value="LIPOPOLYSACCHARIDE BIOSYNTHESIS PROTEIN PA4999-RELATED"/>
    <property type="match status" value="1"/>
</dbReference>